<evidence type="ECO:0000313" key="1">
    <source>
        <dbReference type="EMBL" id="KAG0411731.1"/>
    </source>
</evidence>
<dbReference type="EMBL" id="JABSTQ010011408">
    <property type="protein sequence ID" value="KAG0411731.1"/>
    <property type="molecule type" value="Genomic_DNA"/>
</dbReference>
<comment type="caution">
    <text evidence="1">The sequence shown here is derived from an EMBL/GenBank/DDBJ whole genome shotgun (WGS) entry which is preliminary data.</text>
</comment>
<organism evidence="1 2">
    <name type="scientific">Ixodes persulcatus</name>
    <name type="common">Taiga tick</name>
    <dbReference type="NCBI Taxonomy" id="34615"/>
    <lineage>
        <taxon>Eukaryota</taxon>
        <taxon>Metazoa</taxon>
        <taxon>Ecdysozoa</taxon>
        <taxon>Arthropoda</taxon>
        <taxon>Chelicerata</taxon>
        <taxon>Arachnida</taxon>
        <taxon>Acari</taxon>
        <taxon>Parasitiformes</taxon>
        <taxon>Ixodida</taxon>
        <taxon>Ixodoidea</taxon>
        <taxon>Ixodidae</taxon>
        <taxon>Ixodinae</taxon>
        <taxon>Ixodes</taxon>
    </lineage>
</organism>
<accession>A0AC60NX48</accession>
<gene>
    <name evidence="1" type="ORF">HPB47_011136</name>
</gene>
<reference evidence="1 2" key="1">
    <citation type="journal article" date="2020" name="Cell">
        <title>Large-Scale Comparative Analyses of Tick Genomes Elucidate Their Genetic Diversity and Vector Capacities.</title>
        <authorList>
            <consortium name="Tick Genome and Microbiome Consortium (TIGMIC)"/>
            <person name="Jia N."/>
            <person name="Wang J."/>
            <person name="Shi W."/>
            <person name="Du L."/>
            <person name="Sun Y."/>
            <person name="Zhan W."/>
            <person name="Jiang J.F."/>
            <person name="Wang Q."/>
            <person name="Zhang B."/>
            <person name="Ji P."/>
            <person name="Bell-Sakyi L."/>
            <person name="Cui X.M."/>
            <person name="Yuan T.T."/>
            <person name="Jiang B.G."/>
            <person name="Yang W.F."/>
            <person name="Lam T.T."/>
            <person name="Chang Q.C."/>
            <person name="Ding S.J."/>
            <person name="Wang X.J."/>
            <person name="Zhu J.G."/>
            <person name="Ruan X.D."/>
            <person name="Zhao L."/>
            <person name="Wei J.T."/>
            <person name="Ye R.Z."/>
            <person name="Que T.C."/>
            <person name="Du C.H."/>
            <person name="Zhou Y.H."/>
            <person name="Cheng J.X."/>
            <person name="Dai P.F."/>
            <person name="Guo W.B."/>
            <person name="Han X.H."/>
            <person name="Huang E.J."/>
            <person name="Li L.F."/>
            <person name="Wei W."/>
            <person name="Gao Y.C."/>
            <person name="Liu J.Z."/>
            <person name="Shao H.Z."/>
            <person name="Wang X."/>
            <person name="Wang C.C."/>
            <person name="Yang T.C."/>
            <person name="Huo Q.B."/>
            <person name="Li W."/>
            <person name="Chen H.Y."/>
            <person name="Chen S.E."/>
            <person name="Zhou L.G."/>
            <person name="Ni X.B."/>
            <person name="Tian J.H."/>
            <person name="Sheng Y."/>
            <person name="Liu T."/>
            <person name="Pan Y.S."/>
            <person name="Xia L.Y."/>
            <person name="Li J."/>
            <person name="Zhao F."/>
            <person name="Cao W.C."/>
        </authorList>
    </citation>
    <scope>NUCLEOTIDE SEQUENCE [LARGE SCALE GENOMIC DNA]</scope>
    <source>
        <strain evidence="1">Iper-2018</strain>
    </source>
</reference>
<keyword evidence="2" id="KW-1185">Reference proteome</keyword>
<name>A0AC60NX48_IXOPE</name>
<evidence type="ECO:0000313" key="2">
    <source>
        <dbReference type="Proteomes" id="UP000805193"/>
    </source>
</evidence>
<sequence>MPCSRIRQRTWPPMTEPPSSNRQVKPLLFPSPQPWELPCFQSSMPWLASPHTASSLSSPCRKPLNASYSNVSTDRRKRTIDPDSTATAAKRILEWLSRTDSVTEPHADDDPFDTYDAEEKNHSNTNQHTTDQQTDVEDSKLDLGSTAYKSKATVPPPPVHPTQQAPQVSDALSVRVTTEDSSLHKLVQELCNKIDGLPEEVRALRNDNESLRVHHARNSDLFRKCLNADVQGFAHQVASAPTCFEMLQPPPTVLHAATSWPTVSEASEHPPKRGYRQGLPPTRVARPFRNGDLRQRQPMRRGSAGADATGLLTVSSDHREAAGAECSTRAASAVVDEDGFQQVPPRRRGKIAVGSDKTSARKLV</sequence>
<dbReference type="Proteomes" id="UP000805193">
    <property type="component" value="Unassembled WGS sequence"/>
</dbReference>
<proteinExistence type="predicted"/>
<protein>
    <submittedName>
        <fullName evidence="1">Uncharacterized protein</fullName>
    </submittedName>
</protein>